<dbReference type="CDD" id="cd00075">
    <property type="entry name" value="HATPase"/>
    <property type="match status" value="1"/>
</dbReference>
<evidence type="ECO:0000256" key="2">
    <source>
        <dbReference type="ARBA" id="ARBA00012438"/>
    </source>
</evidence>
<gene>
    <name evidence="7" type="primary">srrB</name>
    <name evidence="7" type="ORF">SAMEA4412673_03866</name>
</gene>
<evidence type="ECO:0000256" key="3">
    <source>
        <dbReference type="ARBA" id="ARBA00022553"/>
    </source>
</evidence>
<dbReference type="InterPro" id="IPR004358">
    <property type="entry name" value="Sig_transdc_His_kin-like_C"/>
</dbReference>
<evidence type="ECO:0000313" key="8">
    <source>
        <dbReference type="Proteomes" id="UP000215355"/>
    </source>
</evidence>
<dbReference type="Gene3D" id="3.30.565.10">
    <property type="entry name" value="Histidine kinase-like ATPase, C-terminal domain"/>
    <property type="match status" value="1"/>
</dbReference>
<keyword evidence="4 7" id="KW-0808">Transferase</keyword>
<dbReference type="SUPFAM" id="SSF55785">
    <property type="entry name" value="PYP-like sensor domain (PAS domain)"/>
    <property type="match status" value="1"/>
</dbReference>
<dbReference type="SUPFAM" id="SSF55874">
    <property type="entry name" value="ATPase domain of HSP90 chaperone/DNA topoisomerase II/histidine kinase"/>
    <property type="match status" value="1"/>
</dbReference>
<dbReference type="InterPro" id="IPR003594">
    <property type="entry name" value="HATPase_dom"/>
</dbReference>
<organism evidence="7 8">
    <name type="scientific">Sphingobacterium mizutaii</name>
    <dbReference type="NCBI Taxonomy" id="1010"/>
    <lineage>
        <taxon>Bacteria</taxon>
        <taxon>Pseudomonadati</taxon>
        <taxon>Bacteroidota</taxon>
        <taxon>Sphingobacteriia</taxon>
        <taxon>Sphingobacteriales</taxon>
        <taxon>Sphingobacteriaceae</taxon>
        <taxon>Sphingobacterium</taxon>
    </lineage>
</organism>
<comment type="catalytic activity">
    <reaction evidence="1">
        <text>ATP + protein L-histidine = ADP + protein N-phospho-L-histidine.</text>
        <dbReference type="EC" id="2.7.13.3"/>
    </reaction>
</comment>
<evidence type="ECO:0000256" key="1">
    <source>
        <dbReference type="ARBA" id="ARBA00000085"/>
    </source>
</evidence>
<protein>
    <recommendedName>
        <fullName evidence="2">histidine kinase</fullName>
        <ecNumber evidence="2">2.7.13.3</ecNumber>
    </recommendedName>
</protein>
<sequence>MAGTINPLLAFSENVYLMIFSFDPSKWEIRYMNHSFRFFMGFEKVAENLTEILDHVHPEDRESLLREIKDIRVKPIEKRAVRFSVAGNLRHLRLTLYQVDTSGRPECVGFAEDFTGEVEFQKNILSHNAKKNAILNILSHDIAGSFATLRNLTDLAMGNMNNGDPGSLENALSAIRDICMSNMSLIKSFLKKEFITSLSVPLNMERVDLVPMVRDFMDQCARMESHLGVSFVFSSDFPTITMDMDEDKLIQVLNNLISNSLKFTHTGGTITVSLIDIGDKVRLSVRDTGIGIPEDMKSQVFNKFNDQSRAGLNGEKSNGIGLWVVKTVVEWMGGRVDFESRVNEGTEFFLEFPKTFSHG</sequence>
<dbReference type="PANTHER" id="PTHR43547">
    <property type="entry name" value="TWO-COMPONENT HISTIDINE KINASE"/>
    <property type="match status" value="1"/>
</dbReference>
<dbReference type="RefSeq" id="WP_093099553.1">
    <property type="nucleotide sequence ID" value="NZ_FNGK01000004.1"/>
</dbReference>
<dbReference type="InterPro" id="IPR005467">
    <property type="entry name" value="His_kinase_dom"/>
</dbReference>
<dbReference type="Pfam" id="PF02518">
    <property type="entry name" value="HATPase_c"/>
    <property type="match status" value="1"/>
</dbReference>
<dbReference type="EMBL" id="LT906468">
    <property type="protein sequence ID" value="SNV63336.1"/>
    <property type="molecule type" value="Genomic_DNA"/>
</dbReference>
<dbReference type="InterPro" id="IPR035965">
    <property type="entry name" value="PAS-like_dom_sf"/>
</dbReference>
<evidence type="ECO:0000259" key="6">
    <source>
        <dbReference type="PROSITE" id="PS50109"/>
    </source>
</evidence>
<dbReference type="AlphaFoldDB" id="A0AAJ5C200"/>
<accession>A0AAJ5C200</accession>
<reference evidence="7 8" key="1">
    <citation type="submission" date="2017-06" db="EMBL/GenBank/DDBJ databases">
        <authorList>
            <consortium name="Pathogen Informatics"/>
        </authorList>
    </citation>
    <scope>NUCLEOTIDE SEQUENCE [LARGE SCALE GENOMIC DNA]</scope>
    <source>
        <strain evidence="7 8">NCTC12149</strain>
    </source>
</reference>
<evidence type="ECO:0000256" key="4">
    <source>
        <dbReference type="ARBA" id="ARBA00022679"/>
    </source>
</evidence>
<evidence type="ECO:0000313" key="7">
    <source>
        <dbReference type="EMBL" id="SNV63336.1"/>
    </source>
</evidence>
<proteinExistence type="predicted"/>
<feature type="domain" description="Histidine kinase" evidence="6">
    <location>
        <begin position="137"/>
        <end position="356"/>
    </location>
</feature>
<dbReference type="InterPro" id="IPR036890">
    <property type="entry name" value="HATPase_C_sf"/>
</dbReference>
<dbReference type="PRINTS" id="PR00344">
    <property type="entry name" value="BCTRLSENSOR"/>
</dbReference>
<dbReference type="KEGG" id="smiz:4412673_03866"/>
<dbReference type="GO" id="GO:0000155">
    <property type="term" value="F:phosphorelay sensor kinase activity"/>
    <property type="evidence" value="ECO:0007669"/>
    <property type="project" value="TreeGrafter"/>
</dbReference>
<name>A0AAJ5C200_9SPHI</name>
<dbReference type="SMART" id="SM00387">
    <property type="entry name" value="HATPase_c"/>
    <property type="match status" value="1"/>
</dbReference>
<keyword evidence="5" id="KW-0418">Kinase</keyword>
<evidence type="ECO:0000256" key="5">
    <source>
        <dbReference type="ARBA" id="ARBA00022777"/>
    </source>
</evidence>
<dbReference type="EC" id="2.7.13.3" evidence="2"/>
<dbReference type="Gene3D" id="3.30.450.20">
    <property type="entry name" value="PAS domain"/>
    <property type="match status" value="1"/>
</dbReference>
<dbReference type="PANTHER" id="PTHR43547:SF2">
    <property type="entry name" value="HYBRID SIGNAL TRANSDUCTION HISTIDINE KINASE C"/>
    <property type="match status" value="1"/>
</dbReference>
<dbReference type="Proteomes" id="UP000215355">
    <property type="component" value="Chromosome 1"/>
</dbReference>
<dbReference type="FunFam" id="3.30.565.10:FF:000006">
    <property type="entry name" value="Sensor histidine kinase WalK"/>
    <property type="match status" value="1"/>
</dbReference>
<keyword evidence="3" id="KW-0597">Phosphoprotein</keyword>
<dbReference type="PROSITE" id="PS50109">
    <property type="entry name" value="HIS_KIN"/>
    <property type="match status" value="1"/>
</dbReference>